<evidence type="ECO:0000256" key="1">
    <source>
        <dbReference type="SAM" id="MobiDB-lite"/>
    </source>
</evidence>
<accession>A0A284RHR1</accession>
<evidence type="ECO:0000313" key="3">
    <source>
        <dbReference type="Proteomes" id="UP000219338"/>
    </source>
</evidence>
<feature type="compositionally biased region" description="Basic residues" evidence="1">
    <location>
        <begin position="1"/>
        <end position="12"/>
    </location>
</feature>
<dbReference type="EMBL" id="FUEG01000009">
    <property type="protein sequence ID" value="SJL08283.1"/>
    <property type="molecule type" value="Genomic_DNA"/>
</dbReference>
<name>A0A284RHR1_ARMOS</name>
<sequence length="244" mass="26614">MSTPRPPKRRRVMSGPDGFTTPKSKPAAPPFESAFQTTARRETPTPKPRSKANPFAFVVEPSPGPKLKALQPPPQPPPSLKPARPPVLPSSPPRRLHHLNSILSSEPADLASVFLPSLLPEPDSDLTQSPSKRGKFLRGGLASHASSLFTRSHTALTLWKSDNDRVEPAVRLVVVSFSQDGIVLCERQARFPLSTPPPLTPVLLSGLTTPPKHGQQLFIYKPYQTLPIPHAEPLLISARYRVSA</sequence>
<dbReference type="OrthoDB" id="3215163at2759"/>
<evidence type="ECO:0000313" key="2">
    <source>
        <dbReference type="EMBL" id="SJL08283.1"/>
    </source>
</evidence>
<dbReference type="OMA" id="DNDRVEP"/>
<keyword evidence="3" id="KW-1185">Reference proteome</keyword>
<feature type="region of interest" description="Disordered" evidence="1">
    <location>
        <begin position="1"/>
        <end position="97"/>
    </location>
</feature>
<dbReference type="Proteomes" id="UP000219338">
    <property type="component" value="Unassembled WGS sequence"/>
</dbReference>
<dbReference type="AlphaFoldDB" id="A0A284RHR1"/>
<proteinExistence type="predicted"/>
<reference evidence="3" key="1">
    <citation type="journal article" date="2017" name="Nat. Ecol. Evol.">
        <title>Genome expansion and lineage-specific genetic innovations in the forest pathogenic fungi Armillaria.</title>
        <authorList>
            <person name="Sipos G."/>
            <person name="Prasanna A.N."/>
            <person name="Walter M.C."/>
            <person name="O'Connor E."/>
            <person name="Balint B."/>
            <person name="Krizsan K."/>
            <person name="Kiss B."/>
            <person name="Hess J."/>
            <person name="Varga T."/>
            <person name="Slot J."/>
            <person name="Riley R."/>
            <person name="Boka B."/>
            <person name="Rigling D."/>
            <person name="Barry K."/>
            <person name="Lee J."/>
            <person name="Mihaltcheva S."/>
            <person name="LaButti K."/>
            <person name="Lipzen A."/>
            <person name="Waldron R."/>
            <person name="Moloney N.M."/>
            <person name="Sperisen C."/>
            <person name="Kredics L."/>
            <person name="Vagvoelgyi C."/>
            <person name="Patrignani A."/>
            <person name="Fitzpatrick D."/>
            <person name="Nagy I."/>
            <person name="Doyle S."/>
            <person name="Anderson J.B."/>
            <person name="Grigoriev I.V."/>
            <person name="Gueldener U."/>
            <person name="Muensterkoetter M."/>
            <person name="Nagy L.G."/>
        </authorList>
    </citation>
    <scope>NUCLEOTIDE SEQUENCE [LARGE SCALE GENOMIC DNA]</scope>
    <source>
        <strain evidence="3">C18/9</strain>
    </source>
</reference>
<feature type="compositionally biased region" description="Pro residues" evidence="1">
    <location>
        <begin position="71"/>
        <end position="92"/>
    </location>
</feature>
<gene>
    <name evidence="2" type="ORF">ARMOST_11646</name>
</gene>
<organism evidence="2 3">
    <name type="scientific">Armillaria ostoyae</name>
    <name type="common">Armillaria root rot fungus</name>
    <dbReference type="NCBI Taxonomy" id="47428"/>
    <lineage>
        <taxon>Eukaryota</taxon>
        <taxon>Fungi</taxon>
        <taxon>Dikarya</taxon>
        <taxon>Basidiomycota</taxon>
        <taxon>Agaricomycotina</taxon>
        <taxon>Agaricomycetes</taxon>
        <taxon>Agaricomycetidae</taxon>
        <taxon>Agaricales</taxon>
        <taxon>Marasmiineae</taxon>
        <taxon>Physalacriaceae</taxon>
        <taxon>Armillaria</taxon>
    </lineage>
</organism>
<protein>
    <submittedName>
        <fullName evidence="2">Uncharacterized protein</fullName>
    </submittedName>
</protein>